<feature type="domain" description="SCP" evidence="3">
    <location>
        <begin position="102"/>
        <end position="215"/>
    </location>
</feature>
<evidence type="ECO:0000256" key="2">
    <source>
        <dbReference type="SAM" id="SignalP"/>
    </source>
</evidence>
<dbReference type="GO" id="GO:0006508">
    <property type="term" value="P:proteolysis"/>
    <property type="evidence" value="ECO:0007669"/>
    <property type="project" value="UniProtKB-KW"/>
</dbReference>
<gene>
    <name evidence="4" type="ORF">BR63_01685</name>
</gene>
<dbReference type="CDD" id="cd05379">
    <property type="entry name" value="CAP_bacterial"/>
    <property type="match status" value="1"/>
</dbReference>
<dbReference type="OrthoDB" id="9783944at2"/>
<dbReference type="PANTHER" id="PTHR31157">
    <property type="entry name" value="SCP DOMAIN-CONTAINING PROTEIN"/>
    <property type="match status" value="1"/>
</dbReference>
<accession>A0A7G6DZ89</accession>
<feature type="compositionally biased region" description="Low complexity" evidence="1">
    <location>
        <begin position="42"/>
        <end position="88"/>
    </location>
</feature>
<feature type="chain" id="PRO_5028938667" evidence="2">
    <location>
        <begin position="30"/>
        <end position="219"/>
    </location>
</feature>
<protein>
    <submittedName>
        <fullName evidence="4">Serine protease</fullName>
    </submittedName>
</protein>
<organism evidence="4 5">
    <name type="scientific">Thermanaerosceptrum fracticalcis</name>
    <dbReference type="NCBI Taxonomy" id="1712410"/>
    <lineage>
        <taxon>Bacteria</taxon>
        <taxon>Bacillati</taxon>
        <taxon>Bacillota</taxon>
        <taxon>Clostridia</taxon>
        <taxon>Eubacteriales</taxon>
        <taxon>Peptococcaceae</taxon>
        <taxon>Thermanaerosceptrum</taxon>
    </lineage>
</organism>
<dbReference type="PANTHER" id="PTHR31157:SF1">
    <property type="entry name" value="SCP DOMAIN-CONTAINING PROTEIN"/>
    <property type="match status" value="1"/>
</dbReference>
<dbReference type="Gene3D" id="3.40.33.10">
    <property type="entry name" value="CAP"/>
    <property type="match status" value="1"/>
</dbReference>
<dbReference type="RefSeq" id="WP_051966013.1">
    <property type="nucleotide sequence ID" value="NZ_CP045798.1"/>
</dbReference>
<dbReference type="KEGG" id="tfr:BR63_01685"/>
<proteinExistence type="predicted"/>
<feature type="signal peptide" evidence="2">
    <location>
        <begin position="1"/>
        <end position="29"/>
    </location>
</feature>
<dbReference type="AlphaFoldDB" id="A0A7G6DZ89"/>
<feature type="region of interest" description="Disordered" evidence="1">
    <location>
        <begin position="42"/>
        <end position="91"/>
    </location>
</feature>
<reference evidence="4 5" key="1">
    <citation type="journal article" date="2019" name="Front. Microbiol.">
        <title>Thermoanaerosceptrum fracticalcis gen. nov. sp. nov., a Novel Fumarate-Fermenting Microorganism From a Deep Fractured Carbonate Aquifer of the US Great Basin.</title>
        <authorList>
            <person name="Hamilton-Brehm S.D."/>
            <person name="Stewart L.E."/>
            <person name="Zavarin M."/>
            <person name="Caldwell M."/>
            <person name="Lawson P.A."/>
            <person name="Onstott T.C."/>
            <person name="Grzymski J."/>
            <person name="Neveux I."/>
            <person name="Lollar B.S."/>
            <person name="Russell C.E."/>
            <person name="Moser D.P."/>
        </authorList>
    </citation>
    <scope>NUCLEOTIDE SEQUENCE [LARGE SCALE GENOMIC DNA]</scope>
    <source>
        <strain evidence="4 5">DRI-13</strain>
    </source>
</reference>
<keyword evidence="5" id="KW-1185">Reference proteome</keyword>
<dbReference type="EMBL" id="CP045798">
    <property type="protein sequence ID" value="QNB45143.1"/>
    <property type="molecule type" value="Genomic_DNA"/>
</dbReference>
<evidence type="ECO:0000259" key="3">
    <source>
        <dbReference type="Pfam" id="PF00188"/>
    </source>
</evidence>
<keyword evidence="4" id="KW-0378">Hydrolase</keyword>
<dbReference type="Proteomes" id="UP000515847">
    <property type="component" value="Chromosome"/>
</dbReference>
<evidence type="ECO:0000256" key="1">
    <source>
        <dbReference type="SAM" id="MobiDB-lite"/>
    </source>
</evidence>
<sequence length="219" mass="23314">MNKKLVKTLAVLGISALLTSQLFVQEAYASWGAARLRDLQGTTTAQPAPSTPTSPTTPSTGSTTSATPGTPTVTTPASTPSSPAAPSPVEQGSMNAEEQLMLKLINEERSKNGLKPLAPMAKLNELARLKSIDIIKKNYFSHTSPTYGSFAKMVYDAGIRFRSVGENLAKARNAQHAFSLLMASSGHRANILNPNFTHVGLGVVPDKYGVVVTQLFIMQ</sequence>
<dbReference type="InterPro" id="IPR014044">
    <property type="entry name" value="CAP_dom"/>
</dbReference>
<dbReference type="SUPFAM" id="SSF55797">
    <property type="entry name" value="PR-1-like"/>
    <property type="match status" value="1"/>
</dbReference>
<evidence type="ECO:0000313" key="4">
    <source>
        <dbReference type="EMBL" id="QNB45143.1"/>
    </source>
</evidence>
<evidence type="ECO:0000313" key="5">
    <source>
        <dbReference type="Proteomes" id="UP000515847"/>
    </source>
</evidence>
<dbReference type="GO" id="GO:0008233">
    <property type="term" value="F:peptidase activity"/>
    <property type="evidence" value="ECO:0007669"/>
    <property type="project" value="UniProtKB-KW"/>
</dbReference>
<name>A0A7G6DZ89_THEFR</name>
<keyword evidence="4" id="KW-0645">Protease</keyword>
<keyword evidence="2" id="KW-0732">Signal</keyword>
<dbReference type="InterPro" id="IPR035940">
    <property type="entry name" value="CAP_sf"/>
</dbReference>
<dbReference type="Pfam" id="PF00188">
    <property type="entry name" value="CAP"/>
    <property type="match status" value="1"/>
</dbReference>